<organism evidence="2 3">
    <name type="scientific">Microthlaspi erraticum</name>
    <dbReference type="NCBI Taxonomy" id="1685480"/>
    <lineage>
        <taxon>Eukaryota</taxon>
        <taxon>Viridiplantae</taxon>
        <taxon>Streptophyta</taxon>
        <taxon>Embryophyta</taxon>
        <taxon>Tracheophyta</taxon>
        <taxon>Spermatophyta</taxon>
        <taxon>Magnoliopsida</taxon>
        <taxon>eudicotyledons</taxon>
        <taxon>Gunneridae</taxon>
        <taxon>Pentapetalae</taxon>
        <taxon>rosids</taxon>
        <taxon>malvids</taxon>
        <taxon>Brassicales</taxon>
        <taxon>Brassicaceae</taxon>
        <taxon>Coluteocarpeae</taxon>
        <taxon>Microthlaspi</taxon>
    </lineage>
</organism>
<comment type="caution">
    <text evidence="2">The sequence shown here is derived from an EMBL/GenBank/DDBJ whole genome shotgun (WGS) entry which is preliminary data.</text>
</comment>
<evidence type="ECO:0000313" key="3">
    <source>
        <dbReference type="Proteomes" id="UP000467841"/>
    </source>
</evidence>
<dbReference type="Proteomes" id="UP000467841">
    <property type="component" value="Unassembled WGS sequence"/>
</dbReference>
<protein>
    <submittedName>
        <fullName evidence="2">Uncharacterized protein</fullName>
    </submittedName>
</protein>
<evidence type="ECO:0000256" key="1">
    <source>
        <dbReference type="SAM" id="MobiDB-lite"/>
    </source>
</evidence>
<evidence type="ECO:0000313" key="2">
    <source>
        <dbReference type="EMBL" id="CAA7017028.1"/>
    </source>
</evidence>
<dbReference type="EMBL" id="CACVBM020000277">
    <property type="protein sequence ID" value="CAA7017028.1"/>
    <property type="molecule type" value="Genomic_DNA"/>
</dbReference>
<dbReference type="AlphaFoldDB" id="A0A6D2HUZ5"/>
<accession>A0A6D2HUZ5</accession>
<feature type="region of interest" description="Disordered" evidence="1">
    <location>
        <begin position="72"/>
        <end position="91"/>
    </location>
</feature>
<name>A0A6D2HUZ5_9BRAS</name>
<gene>
    <name evidence="2" type="ORF">MERR_LOCUS4263</name>
</gene>
<sequence>MTIEEDGGDEDDPDDDVKKLPSQLSRVFVEFLLFLIVPGDGHDDVSPTGVSGDSGFLGDWCVGWWSPPMSGVSGGGVPPASRATGGDVLPTSGVSGVGVTGASGARFSKLRWSRRCTPWII</sequence>
<keyword evidence="3" id="KW-1185">Reference proteome</keyword>
<reference evidence="2" key="1">
    <citation type="submission" date="2020-01" db="EMBL/GenBank/DDBJ databases">
        <authorList>
            <person name="Mishra B."/>
        </authorList>
    </citation>
    <scope>NUCLEOTIDE SEQUENCE [LARGE SCALE GENOMIC DNA]</scope>
</reference>
<proteinExistence type="predicted"/>